<accession>A0A7K3W2N0</accession>
<gene>
    <name evidence="2" type="ORF">GCU56_13540</name>
</gene>
<keyword evidence="1" id="KW-0472">Membrane</keyword>
<feature type="transmembrane region" description="Helical" evidence="1">
    <location>
        <begin position="56"/>
        <end position="78"/>
    </location>
</feature>
<keyword evidence="1" id="KW-1133">Transmembrane helix</keyword>
<evidence type="ECO:0000313" key="2">
    <source>
        <dbReference type="EMBL" id="NEK58888.1"/>
    </source>
</evidence>
<reference evidence="2 3" key="1">
    <citation type="submission" date="2020-02" db="EMBL/GenBank/DDBJ databases">
        <title>Geodermatophilus sabuli CPCC 205279 I12A-02694.</title>
        <authorList>
            <person name="Jiang Z."/>
        </authorList>
    </citation>
    <scope>NUCLEOTIDE SEQUENCE [LARGE SCALE GENOMIC DNA]</scope>
    <source>
        <strain evidence="2 3">I12A-02694</strain>
    </source>
</reference>
<protein>
    <submittedName>
        <fullName evidence="2">Uncharacterized protein</fullName>
    </submittedName>
</protein>
<dbReference type="Proteomes" id="UP000470246">
    <property type="component" value="Unassembled WGS sequence"/>
</dbReference>
<organism evidence="2 3">
    <name type="scientific">Geodermatophilus sabuli</name>
    <dbReference type="NCBI Taxonomy" id="1564158"/>
    <lineage>
        <taxon>Bacteria</taxon>
        <taxon>Bacillati</taxon>
        <taxon>Actinomycetota</taxon>
        <taxon>Actinomycetes</taxon>
        <taxon>Geodermatophilales</taxon>
        <taxon>Geodermatophilaceae</taxon>
        <taxon>Geodermatophilus</taxon>
    </lineage>
</organism>
<name>A0A7K3W2N0_9ACTN</name>
<dbReference type="RefSeq" id="WP_163482270.1">
    <property type="nucleotide sequence ID" value="NZ_JAAGWF010000013.1"/>
</dbReference>
<proteinExistence type="predicted"/>
<evidence type="ECO:0000313" key="3">
    <source>
        <dbReference type="Proteomes" id="UP000470246"/>
    </source>
</evidence>
<keyword evidence="3" id="KW-1185">Reference proteome</keyword>
<dbReference type="AlphaFoldDB" id="A0A7K3W2N0"/>
<dbReference type="EMBL" id="JAAGWF010000013">
    <property type="protein sequence ID" value="NEK58888.1"/>
    <property type="molecule type" value="Genomic_DNA"/>
</dbReference>
<feature type="transmembrane region" description="Helical" evidence="1">
    <location>
        <begin position="204"/>
        <end position="225"/>
    </location>
</feature>
<keyword evidence="1" id="KW-0812">Transmembrane</keyword>
<evidence type="ECO:0000256" key="1">
    <source>
        <dbReference type="SAM" id="Phobius"/>
    </source>
</evidence>
<sequence length="231" mass="24438">MNRVVAAARLHLVHPLVMLGIPWLIVGLSFAINLAVWHLTPAGEEDSSFTGGLASLYITVMVVYVQAFTQLLSFAMGVSLSRRTFFLGTALVAVGQALGYGVAVAALAAIERATDGWGARLEFWMPLPGVTSNPVLQALIAASIMLAFMFTGIGMGIVYKRWGANGMWTLVLVAVVLLGAAGILVTWAQAWGDIGSWFADQSTYTLTIGLPLALVAVLAAASFTANRRTVP</sequence>
<feature type="transmembrane region" description="Helical" evidence="1">
    <location>
        <begin position="135"/>
        <end position="158"/>
    </location>
</feature>
<feature type="transmembrane region" description="Helical" evidence="1">
    <location>
        <begin position="85"/>
        <end position="110"/>
    </location>
</feature>
<comment type="caution">
    <text evidence="2">The sequence shown here is derived from an EMBL/GenBank/DDBJ whole genome shotgun (WGS) entry which is preliminary data.</text>
</comment>
<feature type="transmembrane region" description="Helical" evidence="1">
    <location>
        <begin position="170"/>
        <end position="192"/>
    </location>
</feature>
<feature type="transmembrane region" description="Helical" evidence="1">
    <location>
        <begin position="12"/>
        <end position="36"/>
    </location>
</feature>